<reference evidence="2" key="1">
    <citation type="journal article" date="2023" name="G3 (Bethesda)">
        <title>Genome assembly and association tests identify interacting loci associated with vigor, precocity, and sex in interspecific pistachio rootstocks.</title>
        <authorList>
            <person name="Palmer W."/>
            <person name="Jacygrad E."/>
            <person name="Sagayaradj S."/>
            <person name="Cavanaugh K."/>
            <person name="Han R."/>
            <person name="Bertier L."/>
            <person name="Beede B."/>
            <person name="Kafkas S."/>
            <person name="Golino D."/>
            <person name="Preece J."/>
            <person name="Michelmore R."/>
        </authorList>
    </citation>
    <scope>NUCLEOTIDE SEQUENCE [LARGE SCALE GENOMIC DNA]</scope>
</reference>
<accession>A0ACC0XLS6</accession>
<keyword evidence="2" id="KW-1185">Reference proteome</keyword>
<dbReference type="Proteomes" id="UP001163603">
    <property type="component" value="Chromosome 11"/>
</dbReference>
<organism evidence="1 2">
    <name type="scientific">Pistacia integerrima</name>
    <dbReference type="NCBI Taxonomy" id="434235"/>
    <lineage>
        <taxon>Eukaryota</taxon>
        <taxon>Viridiplantae</taxon>
        <taxon>Streptophyta</taxon>
        <taxon>Embryophyta</taxon>
        <taxon>Tracheophyta</taxon>
        <taxon>Spermatophyta</taxon>
        <taxon>Magnoliopsida</taxon>
        <taxon>eudicotyledons</taxon>
        <taxon>Gunneridae</taxon>
        <taxon>Pentapetalae</taxon>
        <taxon>rosids</taxon>
        <taxon>malvids</taxon>
        <taxon>Sapindales</taxon>
        <taxon>Anacardiaceae</taxon>
        <taxon>Pistacia</taxon>
    </lineage>
</organism>
<evidence type="ECO:0000313" key="2">
    <source>
        <dbReference type="Proteomes" id="UP001163603"/>
    </source>
</evidence>
<proteinExistence type="predicted"/>
<protein>
    <submittedName>
        <fullName evidence="1">Uncharacterized protein</fullName>
    </submittedName>
</protein>
<name>A0ACC0XLS6_9ROSI</name>
<dbReference type="EMBL" id="CM047746">
    <property type="protein sequence ID" value="KAJ0020175.1"/>
    <property type="molecule type" value="Genomic_DNA"/>
</dbReference>
<evidence type="ECO:0000313" key="1">
    <source>
        <dbReference type="EMBL" id="KAJ0020175.1"/>
    </source>
</evidence>
<gene>
    <name evidence="1" type="ORF">Pint_31159</name>
</gene>
<comment type="caution">
    <text evidence="1">The sequence shown here is derived from an EMBL/GenBank/DDBJ whole genome shotgun (WGS) entry which is preliminary data.</text>
</comment>
<sequence>MLEITHEFTRFHCGFLGIENFEERNYLRVKHLVHFLRICMVPSKLPNEVRSKILTTPNVSKLHKIGVKFKLGSTANLFDIKFRDEILEIPRLSICSPMEYVVKNLLAFEQSQCDDNLLCDYVIFMNYLVHTPKDVELFVRQGIIENLLGDSEQVPTLFHKLVEQATFDSYYFQFSSVVEDLNAYCRRPWNKWKANLKQDILRTPWTAISVIFVVILLYLYSL</sequence>